<reference evidence="1" key="1">
    <citation type="submission" date="2022-03" db="EMBL/GenBank/DDBJ databases">
        <authorList>
            <person name="Lindestad O."/>
        </authorList>
    </citation>
    <scope>NUCLEOTIDE SEQUENCE</scope>
</reference>
<protein>
    <submittedName>
        <fullName evidence="1">Jg19104 protein</fullName>
    </submittedName>
</protein>
<organism evidence="1 2">
    <name type="scientific">Pararge aegeria aegeria</name>
    <dbReference type="NCBI Taxonomy" id="348720"/>
    <lineage>
        <taxon>Eukaryota</taxon>
        <taxon>Metazoa</taxon>
        <taxon>Ecdysozoa</taxon>
        <taxon>Arthropoda</taxon>
        <taxon>Hexapoda</taxon>
        <taxon>Insecta</taxon>
        <taxon>Pterygota</taxon>
        <taxon>Neoptera</taxon>
        <taxon>Endopterygota</taxon>
        <taxon>Lepidoptera</taxon>
        <taxon>Glossata</taxon>
        <taxon>Ditrysia</taxon>
        <taxon>Papilionoidea</taxon>
        <taxon>Nymphalidae</taxon>
        <taxon>Satyrinae</taxon>
        <taxon>Satyrini</taxon>
        <taxon>Parargina</taxon>
        <taxon>Pararge</taxon>
    </lineage>
</organism>
<evidence type="ECO:0000313" key="2">
    <source>
        <dbReference type="Proteomes" id="UP000838756"/>
    </source>
</evidence>
<gene>
    <name evidence="1" type="primary">jg19104</name>
    <name evidence="1" type="ORF">PAEG_LOCUS4345</name>
</gene>
<accession>A0A8S4QP30</accession>
<feature type="non-terminal residue" evidence="1">
    <location>
        <position position="1"/>
    </location>
</feature>
<keyword evidence="2" id="KW-1185">Reference proteome</keyword>
<evidence type="ECO:0000313" key="1">
    <source>
        <dbReference type="EMBL" id="CAH2216294.1"/>
    </source>
</evidence>
<name>A0A8S4QP30_9NEOP</name>
<comment type="caution">
    <text evidence="1">The sequence shown here is derived from an EMBL/GenBank/DDBJ whole genome shotgun (WGS) entry which is preliminary data.</text>
</comment>
<dbReference type="EMBL" id="CAKXAJ010014875">
    <property type="protein sequence ID" value="CAH2216294.1"/>
    <property type="molecule type" value="Genomic_DNA"/>
</dbReference>
<dbReference type="AlphaFoldDB" id="A0A8S4QP30"/>
<sequence>PLLDIGVLKGVPNCTVLRRLDPTANCDGLNVVCPPRWGSINAALTSSGLPFQHS</sequence>
<proteinExistence type="predicted"/>
<dbReference type="Proteomes" id="UP000838756">
    <property type="component" value="Unassembled WGS sequence"/>
</dbReference>